<evidence type="ECO:0000313" key="3">
    <source>
        <dbReference type="Proteomes" id="UP000559598"/>
    </source>
</evidence>
<keyword evidence="3" id="KW-1185">Reference proteome</keyword>
<feature type="transmembrane region" description="Helical" evidence="1">
    <location>
        <begin position="53"/>
        <end position="70"/>
    </location>
</feature>
<dbReference type="EMBL" id="JACIDE010000004">
    <property type="protein sequence ID" value="MBB4073097.1"/>
    <property type="molecule type" value="Genomic_DNA"/>
</dbReference>
<dbReference type="PANTHER" id="PTHR38450">
    <property type="entry name" value="STAGE V SPORULATION PROTEIN AC-RELATED"/>
    <property type="match status" value="1"/>
</dbReference>
<reference evidence="2 3" key="1">
    <citation type="submission" date="2020-08" db="EMBL/GenBank/DDBJ databases">
        <title>Genomic Encyclopedia of Type Strains, Phase IV (KMG-IV): sequencing the most valuable type-strain genomes for metagenomic binning, comparative biology and taxonomic classification.</title>
        <authorList>
            <person name="Goeker M."/>
        </authorList>
    </citation>
    <scope>NUCLEOTIDE SEQUENCE [LARGE SCALE GENOMIC DNA]</scope>
    <source>
        <strain evidence="2 3">DSM 17075</strain>
    </source>
</reference>
<name>A0A840DSA0_9BACL</name>
<dbReference type="AlphaFoldDB" id="A0A840DSA0"/>
<feature type="transmembrane region" description="Helical" evidence="1">
    <location>
        <begin position="6"/>
        <end position="23"/>
    </location>
</feature>
<gene>
    <name evidence="2" type="ORF">GGR02_000858</name>
</gene>
<dbReference type="Pfam" id="PF03862">
    <property type="entry name" value="SpoVAC_SpoVAEB"/>
    <property type="match status" value="1"/>
</dbReference>
<evidence type="ECO:0000256" key="1">
    <source>
        <dbReference type="SAM" id="Phobius"/>
    </source>
</evidence>
<dbReference type="InterPro" id="IPR005562">
    <property type="entry name" value="SpoVA"/>
</dbReference>
<feature type="transmembrane region" description="Helical" evidence="1">
    <location>
        <begin position="91"/>
        <end position="109"/>
    </location>
</feature>
<organism evidence="2 3">
    <name type="scientific">Anoxybacteroides voinovskiense</name>
    <dbReference type="NCBI Taxonomy" id="230470"/>
    <lineage>
        <taxon>Bacteria</taxon>
        <taxon>Bacillati</taxon>
        <taxon>Bacillota</taxon>
        <taxon>Bacilli</taxon>
        <taxon>Bacillales</taxon>
        <taxon>Anoxybacillaceae</taxon>
        <taxon>Anoxybacteroides</taxon>
    </lineage>
</organism>
<sequence>MEYWSAFFVGGLICGGAQLLIDYKFSQIQVVIGLVLVGVVLGALGVYDWLVDIAGMGALLPMSGFGYWLIKGVIATTEQNVIAAGANVFRLVGVEIVAMIVLSFFTALICKPKG</sequence>
<evidence type="ECO:0000313" key="2">
    <source>
        <dbReference type="EMBL" id="MBB4073097.1"/>
    </source>
</evidence>
<dbReference type="PANTHER" id="PTHR38450:SF2">
    <property type="entry name" value="STAGE V SPORULATION PROTEIN AEB"/>
    <property type="match status" value="1"/>
</dbReference>
<feature type="transmembrane region" description="Helical" evidence="1">
    <location>
        <begin position="30"/>
        <end position="47"/>
    </location>
</feature>
<comment type="caution">
    <text evidence="2">The sequence shown here is derived from an EMBL/GenBank/DDBJ whole genome shotgun (WGS) entry which is preliminary data.</text>
</comment>
<dbReference type="RefSeq" id="WP_183183474.1">
    <property type="nucleotide sequence ID" value="NZ_BMNP01000003.1"/>
</dbReference>
<dbReference type="Proteomes" id="UP000559598">
    <property type="component" value="Unassembled WGS sequence"/>
</dbReference>
<proteinExistence type="predicted"/>
<keyword evidence="1" id="KW-0812">Transmembrane</keyword>
<keyword evidence="1" id="KW-0472">Membrane</keyword>
<protein>
    <submittedName>
        <fullName evidence="2">Stage V sporulation protein AE</fullName>
    </submittedName>
</protein>
<accession>A0A840DSA0</accession>
<keyword evidence="1" id="KW-1133">Transmembrane helix</keyword>